<feature type="non-terminal residue" evidence="1">
    <location>
        <position position="321"/>
    </location>
</feature>
<accession>A0A382RHE7</accession>
<name>A0A382RHE7_9ZZZZ</name>
<organism evidence="1">
    <name type="scientific">marine metagenome</name>
    <dbReference type="NCBI Taxonomy" id="408172"/>
    <lineage>
        <taxon>unclassified sequences</taxon>
        <taxon>metagenomes</taxon>
        <taxon>ecological metagenomes</taxon>
    </lineage>
</organism>
<feature type="non-terminal residue" evidence="1">
    <location>
        <position position="1"/>
    </location>
</feature>
<gene>
    <name evidence="1" type="ORF">METZ01_LOCUS349421</name>
</gene>
<reference evidence="1" key="1">
    <citation type="submission" date="2018-05" db="EMBL/GenBank/DDBJ databases">
        <authorList>
            <person name="Lanie J.A."/>
            <person name="Ng W.-L."/>
            <person name="Kazmierczak K.M."/>
            <person name="Andrzejewski T.M."/>
            <person name="Davidsen T.M."/>
            <person name="Wayne K.J."/>
            <person name="Tettelin H."/>
            <person name="Glass J.I."/>
            <person name="Rusch D."/>
            <person name="Podicherti R."/>
            <person name="Tsui H.-C.T."/>
            <person name="Winkler M.E."/>
        </authorList>
    </citation>
    <scope>NUCLEOTIDE SEQUENCE</scope>
</reference>
<proteinExistence type="predicted"/>
<dbReference type="AlphaFoldDB" id="A0A382RHE7"/>
<evidence type="ECO:0000313" key="1">
    <source>
        <dbReference type="EMBL" id="SVC96567.1"/>
    </source>
</evidence>
<sequence>HTGGTVNFLDSATNYLTISKSSDDAVIQSSISDGDIRFKGNDGGSTVTALWLNMSEAGDAHFNADVNVGNDLMVSDYIWMEGDSQSIYWGDDSDVRFRHVHNEGLRLENRLGTDDTPIVLTLQTLEEIITVGEKIGVINFQAPSEASGTDAILVAAGIEAVAEGTFAADSNATKLSFKTASSETAAEKMSLSSGGNLTISGDLTTGEITITDNEITTSSSNANLELSANSSGYVQVMGTGAMVLPASTTGNRPTGVTGMIRHNTTTGYFEGYDGSSWGSLAGSTSASEDTDNTTTKTRTQIGTSIVNVDQWTTSSYWGAKY</sequence>
<protein>
    <submittedName>
        <fullName evidence="1">Uncharacterized protein</fullName>
    </submittedName>
</protein>
<dbReference type="EMBL" id="UINC01121418">
    <property type="protein sequence ID" value="SVC96567.1"/>
    <property type="molecule type" value="Genomic_DNA"/>
</dbReference>